<proteinExistence type="predicted"/>
<dbReference type="Gene3D" id="2.60.120.1440">
    <property type="match status" value="1"/>
</dbReference>
<dbReference type="RefSeq" id="WP_119747988.1">
    <property type="nucleotide sequence ID" value="NZ_QZCG01000005.1"/>
</dbReference>
<dbReference type="PANTHER" id="PTHR30273">
    <property type="entry name" value="PERIPLASMIC SIGNAL SENSOR AND SIGMA FACTOR ACTIVATOR FECR-RELATED"/>
    <property type="match status" value="1"/>
</dbReference>
<dbReference type="InterPro" id="IPR012373">
    <property type="entry name" value="Ferrdict_sens_TM"/>
</dbReference>
<dbReference type="GO" id="GO:0016989">
    <property type="term" value="F:sigma factor antagonist activity"/>
    <property type="evidence" value="ECO:0007669"/>
    <property type="project" value="TreeGrafter"/>
</dbReference>
<dbReference type="AlphaFoldDB" id="A0A418SY47"/>
<evidence type="ECO:0000313" key="3">
    <source>
        <dbReference type="Proteomes" id="UP000284202"/>
    </source>
</evidence>
<accession>A0A418SY47</accession>
<dbReference type="PROSITE" id="PS51318">
    <property type="entry name" value="TAT"/>
    <property type="match status" value="1"/>
</dbReference>
<dbReference type="PIRSF" id="PIRSF018266">
    <property type="entry name" value="FecR"/>
    <property type="match status" value="1"/>
</dbReference>
<reference evidence="3" key="1">
    <citation type="submission" date="2018-09" db="EMBL/GenBank/DDBJ databases">
        <title>Acidovorax cavernicola nov. sp. isolated from Gruta de las Maravillas (Aracena, Spain).</title>
        <authorList>
            <person name="Jurado V."/>
            <person name="Gutierrez-Patricio S."/>
            <person name="Gonzalez-Pimentel J.L."/>
            <person name="Miller A.Z."/>
            <person name="Laiz L."/>
            <person name="Saiz-Jimenez C."/>
        </authorList>
    </citation>
    <scope>NUCLEOTIDE SEQUENCE [LARGE SCALE GENOMIC DNA]</scope>
    <source>
        <strain evidence="3">1011MAR3C25</strain>
    </source>
</reference>
<dbReference type="Pfam" id="PF04773">
    <property type="entry name" value="FecR"/>
    <property type="match status" value="1"/>
</dbReference>
<dbReference type="InterPro" id="IPR006311">
    <property type="entry name" value="TAT_signal"/>
</dbReference>
<dbReference type="Proteomes" id="UP000284202">
    <property type="component" value="Unassembled WGS sequence"/>
</dbReference>
<dbReference type="EMBL" id="QZCG01000005">
    <property type="protein sequence ID" value="RJE85861.1"/>
    <property type="molecule type" value="Genomic_DNA"/>
</dbReference>
<evidence type="ECO:0000259" key="1">
    <source>
        <dbReference type="Pfam" id="PF04773"/>
    </source>
</evidence>
<gene>
    <name evidence="2" type="ORF">D3P04_08915</name>
</gene>
<organism evidence="2 3">
    <name type="scientific">Paracoccus onubensis</name>
    <dbReference type="NCBI Taxonomy" id="1675788"/>
    <lineage>
        <taxon>Bacteria</taxon>
        <taxon>Pseudomonadati</taxon>
        <taxon>Pseudomonadota</taxon>
        <taxon>Alphaproteobacteria</taxon>
        <taxon>Rhodobacterales</taxon>
        <taxon>Paracoccaceae</taxon>
        <taxon>Paracoccus</taxon>
    </lineage>
</organism>
<protein>
    <submittedName>
        <fullName evidence="2">Iron dicitrate transport regulator FecR</fullName>
    </submittedName>
</protein>
<evidence type="ECO:0000313" key="2">
    <source>
        <dbReference type="EMBL" id="RJE85861.1"/>
    </source>
</evidence>
<dbReference type="InterPro" id="IPR006860">
    <property type="entry name" value="FecR"/>
</dbReference>
<dbReference type="OrthoDB" id="9798846at2"/>
<dbReference type="PANTHER" id="PTHR30273:SF2">
    <property type="entry name" value="PROTEIN FECR"/>
    <property type="match status" value="1"/>
</dbReference>
<feature type="domain" description="FecR protein" evidence="1">
    <location>
        <begin position="101"/>
        <end position="191"/>
    </location>
</feature>
<sequence length="310" mass="33554">MSDKQAEEDRLFDEALELILRHRDDPSAPEQARRWRMISPAHEAAWAEAAAIHGMTGQALSDRHRPEASRHIGRRALLLGGLAAGGALTLPGLVTRARADFVTSTAEIRRVPLPDGSFATLGPDTALALRFADDRRGVRLLSGMAFFEIARDPAHDFTASSGSVIVTTRQSRFELGRDARMVSVAVADGEVDVQLDRVAGSPQATRITGGERLSFGPDGDPRMAERAPDQVAVWRTGLIVAENEPVSAVVARIARWQPGRVVLAAQSLADEQISGVFDLANPIMALEAVVHPYHGKVRQISPYLTVISRV</sequence>
<comment type="caution">
    <text evidence="2">The sequence shown here is derived from an EMBL/GenBank/DDBJ whole genome shotgun (WGS) entry which is preliminary data.</text>
</comment>
<keyword evidence="3" id="KW-1185">Reference proteome</keyword>
<name>A0A418SY47_9RHOB</name>